<dbReference type="OrthoDB" id="5380152at2"/>
<reference evidence="2" key="1">
    <citation type="submission" date="2018-09" db="EMBL/GenBank/DDBJ databases">
        <authorList>
            <person name="Livingstone P.G."/>
            <person name="Whitworth D.E."/>
        </authorList>
    </citation>
    <scope>NUCLEOTIDE SEQUENCE [LARGE SCALE GENOMIC DNA]</scope>
    <source>
        <strain evidence="2">CA054A</strain>
    </source>
</reference>
<name>A0A3A8ICF6_9BACT</name>
<evidence type="ECO:0000313" key="1">
    <source>
        <dbReference type="EMBL" id="RKG80972.1"/>
    </source>
</evidence>
<sequence length="251" mass="27084">MKRFIAVFVVLASLTAGAYVLPGGSILRRMANAREEKRLSAFRVEGSVIFSSTAVPEAGAALNVPTERPDLQGDGVLSVKIPGRCRFDVSSPESSNKAATVQVSGRKRVEGKELPAVSVLVAQVCAILAQDAGSVQDTKLALEAYLQGLGVDTKRTSLARFGGDVAYVLGDPAEGKPQFWVYKDAFRAARVRYTDTAGIAWDVRFVDYTAPATGDWMPRTVEVWRAGQRVVRFTALKADNRSAVSDKLFTP</sequence>
<comment type="caution">
    <text evidence="1">The sequence shown here is derived from an EMBL/GenBank/DDBJ whole genome shotgun (WGS) entry which is preliminary data.</text>
</comment>
<dbReference type="Proteomes" id="UP000268094">
    <property type="component" value="Unassembled WGS sequence"/>
</dbReference>
<proteinExistence type="predicted"/>
<accession>A0A3A8ICF6</accession>
<evidence type="ECO:0000313" key="2">
    <source>
        <dbReference type="Proteomes" id="UP000268094"/>
    </source>
</evidence>
<organism evidence="1 2">
    <name type="scientific">Corallococcus terminator</name>
    <dbReference type="NCBI Taxonomy" id="2316733"/>
    <lineage>
        <taxon>Bacteria</taxon>
        <taxon>Pseudomonadati</taxon>
        <taxon>Myxococcota</taxon>
        <taxon>Myxococcia</taxon>
        <taxon>Myxococcales</taxon>
        <taxon>Cystobacterineae</taxon>
        <taxon>Myxococcaceae</taxon>
        <taxon>Corallococcus</taxon>
    </lineage>
</organism>
<dbReference type="EMBL" id="RAVZ01000217">
    <property type="protein sequence ID" value="RKG80972.1"/>
    <property type="molecule type" value="Genomic_DNA"/>
</dbReference>
<gene>
    <name evidence="1" type="ORF">D7V88_26815</name>
</gene>
<keyword evidence="2" id="KW-1185">Reference proteome</keyword>
<dbReference type="AlphaFoldDB" id="A0A3A8ICF6"/>
<protein>
    <submittedName>
        <fullName evidence="1">Uncharacterized protein</fullName>
    </submittedName>
</protein>
<dbReference type="RefSeq" id="WP_120543471.1">
    <property type="nucleotide sequence ID" value="NZ_RAVZ01000217.1"/>
</dbReference>